<dbReference type="EMBL" id="LVJS01000144">
    <property type="protein sequence ID" value="KZC21911.1"/>
    <property type="molecule type" value="Genomic_DNA"/>
</dbReference>
<comment type="subcellular location">
    <subcellularLocation>
        <location evidence="1">Membrane</location>
        <topology evidence="1">Single-pass membrane protein</topology>
    </subcellularLocation>
</comment>
<feature type="domain" description="TonB C-terminal" evidence="5">
    <location>
        <begin position="139"/>
        <end position="228"/>
    </location>
</feature>
<keyword evidence="2" id="KW-0812">Transmembrane</keyword>
<dbReference type="STRING" id="416169.RHOFW104T7_03445"/>
<dbReference type="SUPFAM" id="SSF74653">
    <property type="entry name" value="TolA/TonB C-terminal domain"/>
    <property type="match status" value="1"/>
</dbReference>
<organism evidence="6 7">
    <name type="scientific">Rhodanobacter thiooxydans</name>
    <dbReference type="NCBI Taxonomy" id="416169"/>
    <lineage>
        <taxon>Bacteria</taxon>
        <taxon>Pseudomonadati</taxon>
        <taxon>Pseudomonadota</taxon>
        <taxon>Gammaproteobacteria</taxon>
        <taxon>Lysobacterales</taxon>
        <taxon>Rhodanobacteraceae</taxon>
        <taxon>Rhodanobacter</taxon>
    </lineage>
</organism>
<dbReference type="Gene3D" id="3.30.1150.10">
    <property type="match status" value="1"/>
</dbReference>
<evidence type="ECO:0000256" key="1">
    <source>
        <dbReference type="ARBA" id="ARBA00004167"/>
    </source>
</evidence>
<accession>A0A154QCG1</accession>
<gene>
    <name evidence="6" type="ORF">RHOFW104T7_03445</name>
</gene>
<comment type="caution">
    <text evidence="6">The sequence shown here is derived from an EMBL/GenBank/DDBJ whole genome shotgun (WGS) entry which is preliminary data.</text>
</comment>
<proteinExistence type="predicted"/>
<name>A0A154QCG1_9GAMM</name>
<sequence>MGWLCVFFSGAVLADGGVGAVRRQVQASMLVTGSIVVAQDGSVDSYTLDKQDKLPPLVLEVISKTVPHWSFAIDVADFQEYMRISQAKLLKTTMNLRVLAVAADSQQYSVSISKASFGEDASAEGKASSDRLTGKSLAAPRYPSKSLHDGVGGTVYVEVRIGRDGRVEDQVARQVNLHVIATESSMAIFRKDLANAAVEAARHWKFNPPTSGREAGLQHWYALIPVNFCPDVRCAQEAYGKWVGYVPGPNTPAPWHDDPGALAENSDAMPAGVAFQPDRRLKLLTSLDNS</sequence>
<evidence type="ECO:0000313" key="6">
    <source>
        <dbReference type="EMBL" id="KZC21911.1"/>
    </source>
</evidence>
<keyword evidence="4" id="KW-0472">Membrane</keyword>
<dbReference type="NCBIfam" id="TIGR01352">
    <property type="entry name" value="tonB_Cterm"/>
    <property type="match status" value="1"/>
</dbReference>
<keyword evidence="3" id="KW-1133">Transmembrane helix</keyword>
<protein>
    <recommendedName>
        <fullName evidence="5">TonB C-terminal domain-containing protein</fullName>
    </recommendedName>
</protein>
<keyword evidence="7" id="KW-1185">Reference proteome</keyword>
<dbReference type="GO" id="GO:0055085">
    <property type="term" value="P:transmembrane transport"/>
    <property type="evidence" value="ECO:0007669"/>
    <property type="project" value="InterPro"/>
</dbReference>
<dbReference type="InterPro" id="IPR037682">
    <property type="entry name" value="TonB_C"/>
</dbReference>
<evidence type="ECO:0000256" key="2">
    <source>
        <dbReference type="ARBA" id="ARBA00022692"/>
    </source>
</evidence>
<evidence type="ECO:0000256" key="3">
    <source>
        <dbReference type="ARBA" id="ARBA00022989"/>
    </source>
</evidence>
<dbReference type="eggNOG" id="COG0810">
    <property type="taxonomic scope" value="Bacteria"/>
</dbReference>
<dbReference type="AlphaFoldDB" id="A0A154QCG1"/>
<dbReference type="Pfam" id="PF03544">
    <property type="entry name" value="TonB_C"/>
    <property type="match status" value="1"/>
</dbReference>
<evidence type="ECO:0000256" key="4">
    <source>
        <dbReference type="ARBA" id="ARBA00023136"/>
    </source>
</evidence>
<evidence type="ECO:0000313" key="7">
    <source>
        <dbReference type="Proteomes" id="UP000076131"/>
    </source>
</evidence>
<dbReference type="GO" id="GO:0016020">
    <property type="term" value="C:membrane"/>
    <property type="evidence" value="ECO:0007669"/>
    <property type="project" value="UniProtKB-SubCell"/>
</dbReference>
<dbReference type="Proteomes" id="UP000076131">
    <property type="component" value="Unassembled WGS sequence"/>
</dbReference>
<reference evidence="6 7" key="1">
    <citation type="journal article" date="2016" name="MBio">
        <title>Lateral Gene Transfer in a Heavy Metal-Contaminated-Groundwater Microbial Community.</title>
        <authorList>
            <person name="Hemme C.L."/>
            <person name="Green S.J."/>
            <person name="Rishishwar L."/>
            <person name="Prakash O."/>
            <person name="Pettenato A."/>
            <person name="Chakraborty R."/>
            <person name="Deutschbauer A.M."/>
            <person name="Van Nostrand J.D."/>
            <person name="Wu L."/>
            <person name="He Z."/>
            <person name="Jordan I.K."/>
            <person name="Hazen T.C."/>
            <person name="Arkin A.P."/>
            <person name="Kostka J.E."/>
            <person name="Zhou J."/>
        </authorList>
    </citation>
    <scope>NUCLEOTIDE SEQUENCE [LARGE SCALE GENOMIC DNA]</scope>
    <source>
        <strain evidence="6 7">FW104-T7</strain>
    </source>
</reference>
<dbReference type="InterPro" id="IPR006260">
    <property type="entry name" value="TonB/TolA_C"/>
</dbReference>
<evidence type="ECO:0000259" key="5">
    <source>
        <dbReference type="Pfam" id="PF03544"/>
    </source>
</evidence>